<keyword evidence="1" id="KW-1133">Transmembrane helix</keyword>
<dbReference type="RefSeq" id="WP_119335915.1">
    <property type="nucleotide sequence ID" value="NZ_AP018558.1"/>
</dbReference>
<sequence length="195" mass="20041">MPFYDYSLASGLLCGILFGYILESAGFGSACKLTAQFRFSDWAVLKVMFTAIVVAAIGLYALSATGVIAYPDIYVPPAYLGGAAIGGLLIGAGFAVGGYCPGTAASAFGSGRLDGLVFMIGMVVGVGLFAAGYDTFGSWVTLGAIQTSRLPELLGISEPVLLALFALLAAVIFWLGSRVERKLGGALTAEALDAR</sequence>
<feature type="transmembrane region" description="Helical" evidence="1">
    <location>
        <begin position="77"/>
        <end position="101"/>
    </location>
</feature>
<gene>
    <name evidence="2" type="ORF">HPTL_2022</name>
</gene>
<name>A0A2Z6E0G0_HYDTE</name>
<dbReference type="InterPro" id="IPR007272">
    <property type="entry name" value="Sulf_transp_TsuA/YedE"/>
</dbReference>
<dbReference type="AlphaFoldDB" id="A0A2Z6E0G0"/>
<keyword evidence="3" id="KW-1185">Reference proteome</keyword>
<proteinExistence type="predicted"/>
<feature type="transmembrane region" description="Helical" evidence="1">
    <location>
        <begin position="43"/>
        <end position="71"/>
    </location>
</feature>
<dbReference type="Proteomes" id="UP000262004">
    <property type="component" value="Chromosome"/>
</dbReference>
<reference evidence="2 3" key="1">
    <citation type="submission" date="2018-04" db="EMBL/GenBank/DDBJ databases">
        <title>Complete genome sequence of Hydrogenophilus thermoluteolus TH-1.</title>
        <authorList>
            <person name="Arai H."/>
        </authorList>
    </citation>
    <scope>NUCLEOTIDE SEQUENCE [LARGE SCALE GENOMIC DNA]</scope>
    <source>
        <strain evidence="2 3">TH-1</strain>
    </source>
</reference>
<accession>A0A2Z6E0G0</accession>
<keyword evidence="1" id="KW-0472">Membrane</keyword>
<feature type="transmembrane region" description="Helical" evidence="1">
    <location>
        <begin position="113"/>
        <end position="133"/>
    </location>
</feature>
<dbReference type="OrthoDB" id="1450994at2"/>
<evidence type="ECO:0000313" key="2">
    <source>
        <dbReference type="EMBL" id="BBD78276.1"/>
    </source>
</evidence>
<feature type="transmembrane region" description="Helical" evidence="1">
    <location>
        <begin position="6"/>
        <end position="22"/>
    </location>
</feature>
<evidence type="ECO:0000313" key="3">
    <source>
        <dbReference type="Proteomes" id="UP000262004"/>
    </source>
</evidence>
<feature type="transmembrane region" description="Helical" evidence="1">
    <location>
        <begin position="153"/>
        <end position="175"/>
    </location>
</feature>
<dbReference type="KEGG" id="htl:HPTL_2022"/>
<evidence type="ECO:0000256" key="1">
    <source>
        <dbReference type="SAM" id="Phobius"/>
    </source>
</evidence>
<protein>
    <submittedName>
        <fullName evidence="2">Uncharacterized protein</fullName>
    </submittedName>
</protein>
<organism evidence="2 3">
    <name type="scientific">Hydrogenophilus thermoluteolus</name>
    <name type="common">Pseudomonas hydrogenothermophila</name>
    <dbReference type="NCBI Taxonomy" id="297"/>
    <lineage>
        <taxon>Bacteria</taxon>
        <taxon>Pseudomonadati</taxon>
        <taxon>Pseudomonadota</taxon>
        <taxon>Hydrogenophilia</taxon>
        <taxon>Hydrogenophilales</taxon>
        <taxon>Hydrogenophilaceae</taxon>
        <taxon>Hydrogenophilus</taxon>
    </lineage>
</organism>
<dbReference type="Pfam" id="PF04143">
    <property type="entry name" value="Sulf_transp"/>
    <property type="match status" value="1"/>
</dbReference>
<keyword evidence="1" id="KW-0812">Transmembrane</keyword>
<dbReference type="EMBL" id="AP018558">
    <property type="protein sequence ID" value="BBD78276.1"/>
    <property type="molecule type" value="Genomic_DNA"/>
</dbReference>